<keyword evidence="8" id="KW-0862">Zinc</keyword>
<evidence type="ECO:0000313" key="13">
    <source>
        <dbReference type="EnsemblProtists" id="EKX55113"/>
    </source>
</evidence>
<evidence type="ECO:0000256" key="7">
    <source>
        <dbReference type="ARBA" id="ARBA00022723"/>
    </source>
</evidence>
<protein>
    <recommendedName>
        <fullName evidence="6">fructose-bisphosphate aldolase</fullName>
        <ecNumber evidence="6">4.1.2.13</ecNumber>
    </recommendedName>
</protein>
<evidence type="ECO:0000256" key="2">
    <source>
        <dbReference type="ARBA" id="ARBA00001947"/>
    </source>
</evidence>
<dbReference type="NCBIfam" id="TIGR01520">
    <property type="entry name" value="FruBisAldo_II_A"/>
    <property type="match status" value="1"/>
</dbReference>
<dbReference type="KEGG" id="gtt:GUITHDRAFT_149826"/>
<dbReference type="EMBL" id="JH992966">
    <property type="protein sequence ID" value="EKX55113.1"/>
    <property type="molecule type" value="Genomic_DNA"/>
</dbReference>
<name>L1K416_GUITC</name>
<evidence type="ECO:0000256" key="11">
    <source>
        <dbReference type="SAM" id="SignalP"/>
    </source>
</evidence>
<dbReference type="PROSITE" id="PS00602">
    <property type="entry name" value="ALDOLASE_CLASS_II_1"/>
    <property type="match status" value="1"/>
</dbReference>
<keyword evidence="10" id="KW-0456">Lyase</keyword>
<keyword evidence="9" id="KW-0324">Glycolysis</keyword>
<dbReference type="PANTHER" id="PTHR30559:SF0">
    <property type="entry name" value="FRUCTOSE-BISPHOSPHATE ALDOLASE"/>
    <property type="match status" value="1"/>
</dbReference>
<dbReference type="PIRSF" id="PIRSF001359">
    <property type="entry name" value="F_bP_aldolase_II"/>
    <property type="match status" value="1"/>
</dbReference>
<evidence type="ECO:0000256" key="1">
    <source>
        <dbReference type="ARBA" id="ARBA00000441"/>
    </source>
</evidence>
<sequence length="397" mass="43651">MLRAILCAAVAFAAVDAATLLHAPTLRMRGGGKHFPNLPDSVKPGVVTGQALKDLLQTAKDKGFAIPAVNCVSSSSVNQVLEAAKKYNCPVMIQFSNGGAQFYAGKALDNPKETLKACVLGSIAGAHHVRLMAEHYGVPVVLHSDHCAKKLLPWFDGMLDADEKYFKEHGEPLFSSHMIDLSEEPLQENIDLCVKYMNRMAKINCLLEMELGITGGEEDGVNNENVDNASLYSQPDEVWQVYKALAAVPNSMFTIAAAFGNVHGVYKPGNVQLRPDILGNAQKYIKEQLKCKEDKPVNFVFHGGSGSEKDKIDTAVNHGVIKMNIDTDIQWACWDGIRKFEKEKHDYLQGQIGNPEGADKPNKKFYDPRVWLRKAEESAVERLGEAFKDLHCVNALG</sequence>
<dbReference type="InterPro" id="IPR006411">
    <property type="entry name" value="Fruct_bisP_bact"/>
</dbReference>
<accession>L1K416</accession>
<dbReference type="NCBIfam" id="TIGR00167">
    <property type="entry name" value="cbbA"/>
    <property type="match status" value="1"/>
</dbReference>
<dbReference type="SUPFAM" id="SSF51569">
    <property type="entry name" value="Aldolase"/>
    <property type="match status" value="1"/>
</dbReference>
<evidence type="ECO:0000256" key="10">
    <source>
        <dbReference type="ARBA" id="ARBA00023239"/>
    </source>
</evidence>
<dbReference type="GO" id="GO:0008270">
    <property type="term" value="F:zinc ion binding"/>
    <property type="evidence" value="ECO:0007669"/>
    <property type="project" value="InterPro"/>
</dbReference>
<dbReference type="PaxDb" id="55529-EKX55113"/>
<dbReference type="PROSITE" id="PS00806">
    <property type="entry name" value="ALDOLASE_CLASS_II_2"/>
    <property type="match status" value="1"/>
</dbReference>
<dbReference type="OrthoDB" id="10257187at2759"/>
<evidence type="ECO:0000256" key="6">
    <source>
        <dbReference type="ARBA" id="ARBA00013068"/>
    </source>
</evidence>
<dbReference type="NCBIfam" id="NF006628">
    <property type="entry name" value="PRK09197.1"/>
    <property type="match status" value="1"/>
</dbReference>
<dbReference type="InterPro" id="IPR013785">
    <property type="entry name" value="Aldolase_TIM"/>
</dbReference>
<dbReference type="HOGENOM" id="CLU_036923_0_0_1"/>
<evidence type="ECO:0000256" key="3">
    <source>
        <dbReference type="ARBA" id="ARBA00002181"/>
    </source>
</evidence>
<dbReference type="EnsemblProtists" id="EKX55113">
    <property type="protein sequence ID" value="EKX55113"/>
    <property type="gene ID" value="GUITHDRAFT_149826"/>
</dbReference>
<dbReference type="FunFam" id="3.20.20.70:FF:000013">
    <property type="entry name" value="Class II fructose-bisphosphate aldolase"/>
    <property type="match status" value="1"/>
</dbReference>
<dbReference type="PANTHER" id="PTHR30559">
    <property type="entry name" value="FRUCTOSE-BISPHOSPHATE ALDOLASE CLASS 2"/>
    <property type="match status" value="1"/>
</dbReference>
<feature type="chain" id="PRO_5008772233" description="fructose-bisphosphate aldolase" evidence="11">
    <location>
        <begin position="18"/>
        <end position="397"/>
    </location>
</feature>
<keyword evidence="7" id="KW-0479">Metal-binding</keyword>
<dbReference type="GO" id="GO:0006094">
    <property type="term" value="P:gluconeogenesis"/>
    <property type="evidence" value="ECO:0007669"/>
    <property type="project" value="TreeGrafter"/>
</dbReference>
<dbReference type="OMA" id="PRTWGKL"/>
<dbReference type="AlphaFoldDB" id="L1K416"/>
<keyword evidence="14" id="KW-1185">Reference proteome</keyword>
<reference evidence="13" key="3">
    <citation type="submission" date="2015-06" db="UniProtKB">
        <authorList>
            <consortium name="EnsemblProtists"/>
        </authorList>
    </citation>
    <scope>IDENTIFICATION</scope>
</reference>
<dbReference type="Pfam" id="PF01116">
    <property type="entry name" value="F_bP_aldolase"/>
    <property type="match status" value="1"/>
</dbReference>
<dbReference type="InterPro" id="IPR000771">
    <property type="entry name" value="FBA_II"/>
</dbReference>
<dbReference type="UniPathway" id="UPA00109">
    <property type="reaction ID" value="UER00183"/>
</dbReference>
<proteinExistence type="inferred from homology"/>
<evidence type="ECO:0000256" key="8">
    <source>
        <dbReference type="ARBA" id="ARBA00022833"/>
    </source>
</evidence>
<dbReference type="GO" id="GO:0006096">
    <property type="term" value="P:glycolytic process"/>
    <property type="evidence" value="ECO:0007669"/>
    <property type="project" value="UniProtKB-UniPathway"/>
</dbReference>
<reference evidence="14" key="2">
    <citation type="submission" date="2012-11" db="EMBL/GenBank/DDBJ databases">
        <authorList>
            <person name="Kuo A."/>
            <person name="Curtis B.A."/>
            <person name="Tanifuji G."/>
            <person name="Burki F."/>
            <person name="Gruber A."/>
            <person name="Irimia M."/>
            <person name="Maruyama S."/>
            <person name="Arias M.C."/>
            <person name="Ball S.G."/>
            <person name="Gile G.H."/>
            <person name="Hirakawa Y."/>
            <person name="Hopkins J.F."/>
            <person name="Rensing S.A."/>
            <person name="Schmutz J."/>
            <person name="Symeonidi A."/>
            <person name="Elias M."/>
            <person name="Eveleigh R.J."/>
            <person name="Herman E.K."/>
            <person name="Klute M.J."/>
            <person name="Nakayama T."/>
            <person name="Obornik M."/>
            <person name="Reyes-Prieto A."/>
            <person name="Armbrust E.V."/>
            <person name="Aves S.J."/>
            <person name="Beiko R.G."/>
            <person name="Coutinho P."/>
            <person name="Dacks J.B."/>
            <person name="Durnford D.G."/>
            <person name="Fast N.M."/>
            <person name="Green B.R."/>
            <person name="Grisdale C."/>
            <person name="Hempe F."/>
            <person name="Henrissat B."/>
            <person name="Hoppner M.P."/>
            <person name="Ishida K.-I."/>
            <person name="Kim E."/>
            <person name="Koreny L."/>
            <person name="Kroth P.G."/>
            <person name="Liu Y."/>
            <person name="Malik S.-B."/>
            <person name="Maier U.G."/>
            <person name="McRose D."/>
            <person name="Mock T."/>
            <person name="Neilson J.A."/>
            <person name="Onodera N.T."/>
            <person name="Poole A.M."/>
            <person name="Pritham E.J."/>
            <person name="Richards T.A."/>
            <person name="Rocap G."/>
            <person name="Roy S.W."/>
            <person name="Sarai C."/>
            <person name="Schaack S."/>
            <person name="Shirato S."/>
            <person name="Slamovits C.H."/>
            <person name="Spencer D.F."/>
            <person name="Suzuki S."/>
            <person name="Worden A.Z."/>
            <person name="Zauner S."/>
            <person name="Barry K."/>
            <person name="Bell C."/>
            <person name="Bharti A.K."/>
            <person name="Crow J.A."/>
            <person name="Grimwood J."/>
            <person name="Kramer R."/>
            <person name="Lindquist E."/>
            <person name="Lucas S."/>
            <person name="Salamov A."/>
            <person name="McFadden G.I."/>
            <person name="Lane C.E."/>
            <person name="Keeling P.J."/>
            <person name="Gray M.W."/>
            <person name="Grigoriev I.V."/>
            <person name="Archibald J.M."/>
        </authorList>
    </citation>
    <scope>NUCLEOTIDE SEQUENCE</scope>
    <source>
        <strain evidence="14">CCMP2712</strain>
    </source>
</reference>
<evidence type="ECO:0000256" key="4">
    <source>
        <dbReference type="ARBA" id="ARBA00004714"/>
    </source>
</evidence>
<comment type="similarity">
    <text evidence="5">Belongs to the class II fructose-bisphosphate aldolase family.</text>
</comment>
<gene>
    <name evidence="12" type="ORF">GUITHDRAFT_149826</name>
</gene>
<dbReference type="eggNOG" id="KOG4153">
    <property type="taxonomic scope" value="Eukaryota"/>
</dbReference>
<organism evidence="12">
    <name type="scientific">Guillardia theta (strain CCMP2712)</name>
    <name type="common">Cryptophyte</name>
    <dbReference type="NCBI Taxonomy" id="905079"/>
    <lineage>
        <taxon>Eukaryota</taxon>
        <taxon>Cryptophyceae</taxon>
        <taxon>Pyrenomonadales</taxon>
        <taxon>Geminigeraceae</taxon>
        <taxon>Guillardia</taxon>
    </lineage>
</organism>
<dbReference type="Gene3D" id="3.20.20.70">
    <property type="entry name" value="Aldolase class I"/>
    <property type="match status" value="1"/>
</dbReference>
<dbReference type="EC" id="4.1.2.13" evidence="6"/>
<comment type="catalytic activity">
    <reaction evidence="1">
        <text>beta-D-fructose 1,6-bisphosphate = D-glyceraldehyde 3-phosphate + dihydroxyacetone phosphate</text>
        <dbReference type="Rhea" id="RHEA:14729"/>
        <dbReference type="ChEBI" id="CHEBI:32966"/>
        <dbReference type="ChEBI" id="CHEBI:57642"/>
        <dbReference type="ChEBI" id="CHEBI:59776"/>
        <dbReference type="EC" id="4.1.2.13"/>
    </reaction>
</comment>
<comment type="cofactor">
    <cofactor evidence="2">
        <name>Zn(2+)</name>
        <dbReference type="ChEBI" id="CHEBI:29105"/>
    </cofactor>
</comment>
<keyword evidence="11" id="KW-0732">Signal</keyword>
<evidence type="ECO:0000313" key="12">
    <source>
        <dbReference type="EMBL" id="EKX55113.1"/>
    </source>
</evidence>
<reference evidence="12 14" key="1">
    <citation type="journal article" date="2012" name="Nature">
        <title>Algal genomes reveal evolutionary mosaicism and the fate of nucleomorphs.</title>
        <authorList>
            <consortium name="DOE Joint Genome Institute"/>
            <person name="Curtis B.A."/>
            <person name="Tanifuji G."/>
            <person name="Burki F."/>
            <person name="Gruber A."/>
            <person name="Irimia M."/>
            <person name="Maruyama S."/>
            <person name="Arias M.C."/>
            <person name="Ball S.G."/>
            <person name="Gile G.H."/>
            <person name="Hirakawa Y."/>
            <person name="Hopkins J.F."/>
            <person name="Kuo A."/>
            <person name="Rensing S.A."/>
            <person name="Schmutz J."/>
            <person name="Symeonidi A."/>
            <person name="Elias M."/>
            <person name="Eveleigh R.J."/>
            <person name="Herman E.K."/>
            <person name="Klute M.J."/>
            <person name="Nakayama T."/>
            <person name="Obornik M."/>
            <person name="Reyes-Prieto A."/>
            <person name="Armbrust E.V."/>
            <person name="Aves S.J."/>
            <person name="Beiko R.G."/>
            <person name="Coutinho P."/>
            <person name="Dacks J.B."/>
            <person name="Durnford D.G."/>
            <person name="Fast N.M."/>
            <person name="Green B.R."/>
            <person name="Grisdale C.J."/>
            <person name="Hempel F."/>
            <person name="Henrissat B."/>
            <person name="Hoppner M.P."/>
            <person name="Ishida K."/>
            <person name="Kim E."/>
            <person name="Koreny L."/>
            <person name="Kroth P.G."/>
            <person name="Liu Y."/>
            <person name="Malik S.B."/>
            <person name="Maier U.G."/>
            <person name="McRose D."/>
            <person name="Mock T."/>
            <person name="Neilson J.A."/>
            <person name="Onodera N.T."/>
            <person name="Poole A.M."/>
            <person name="Pritham E.J."/>
            <person name="Richards T.A."/>
            <person name="Rocap G."/>
            <person name="Roy S.W."/>
            <person name="Sarai C."/>
            <person name="Schaack S."/>
            <person name="Shirato S."/>
            <person name="Slamovits C.H."/>
            <person name="Spencer D.F."/>
            <person name="Suzuki S."/>
            <person name="Worden A.Z."/>
            <person name="Zauner S."/>
            <person name="Barry K."/>
            <person name="Bell C."/>
            <person name="Bharti A.K."/>
            <person name="Crow J.A."/>
            <person name="Grimwood J."/>
            <person name="Kramer R."/>
            <person name="Lindquist E."/>
            <person name="Lucas S."/>
            <person name="Salamov A."/>
            <person name="McFadden G.I."/>
            <person name="Lane C.E."/>
            <person name="Keeling P.J."/>
            <person name="Gray M.W."/>
            <person name="Grigoriev I.V."/>
            <person name="Archibald J.M."/>
        </authorList>
    </citation>
    <scope>NUCLEOTIDE SEQUENCE</scope>
    <source>
        <strain evidence="12 14">CCMP2712</strain>
    </source>
</reference>
<dbReference type="GeneID" id="17311382"/>
<dbReference type="GO" id="GO:0004332">
    <property type="term" value="F:fructose-bisphosphate aldolase activity"/>
    <property type="evidence" value="ECO:0007669"/>
    <property type="project" value="UniProtKB-EC"/>
</dbReference>
<comment type="pathway">
    <text evidence="4">Carbohydrate degradation; glycolysis; D-glyceraldehyde 3-phosphate and glycerone phosphate from D-glucose: step 4/4.</text>
</comment>
<feature type="signal peptide" evidence="11">
    <location>
        <begin position="1"/>
        <end position="17"/>
    </location>
</feature>
<evidence type="ECO:0000256" key="5">
    <source>
        <dbReference type="ARBA" id="ARBA00005812"/>
    </source>
</evidence>
<dbReference type="CDD" id="cd00946">
    <property type="entry name" value="FBP_aldolase_IIA"/>
    <property type="match status" value="1"/>
</dbReference>
<dbReference type="RefSeq" id="XP_005842093.1">
    <property type="nucleotide sequence ID" value="XM_005842036.1"/>
</dbReference>
<dbReference type="STRING" id="905079.L1K416"/>
<comment type="function">
    <text evidence="3">Catalyzes the aldol condensation of dihydroxyacetone phosphate (DHAP or glycerone-phosphate) with glyceraldehyde 3-phosphate (G3P) to form fructose 1,6-bisphosphate (FBP) in gluconeogenesis and the reverse reaction in glycolysis.</text>
</comment>
<dbReference type="GO" id="GO:0005829">
    <property type="term" value="C:cytosol"/>
    <property type="evidence" value="ECO:0007669"/>
    <property type="project" value="TreeGrafter"/>
</dbReference>
<evidence type="ECO:0000256" key="9">
    <source>
        <dbReference type="ARBA" id="ARBA00023152"/>
    </source>
</evidence>
<evidence type="ECO:0000313" key="14">
    <source>
        <dbReference type="Proteomes" id="UP000011087"/>
    </source>
</evidence>
<dbReference type="Proteomes" id="UP000011087">
    <property type="component" value="Unassembled WGS sequence"/>
</dbReference>